<dbReference type="Proteomes" id="UP000827092">
    <property type="component" value="Unassembled WGS sequence"/>
</dbReference>
<evidence type="ECO:0000313" key="2">
    <source>
        <dbReference type="Proteomes" id="UP000827092"/>
    </source>
</evidence>
<keyword evidence="2" id="KW-1185">Reference proteome</keyword>
<organism evidence="1 2">
    <name type="scientific">Oedothorax gibbosus</name>
    <dbReference type="NCBI Taxonomy" id="931172"/>
    <lineage>
        <taxon>Eukaryota</taxon>
        <taxon>Metazoa</taxon>
        <taxon>Ecdysozoa</taxon>
        <taxon>Arthropoda</taxon>
        <taxon>Chelicerata</taxon>
        <taxon>Arachnida</taxon>
        <taxon>Araneae</taxon>
        <taxon>Araneomorphae</taxon>
        <taxon>Entelegynae</taxon>
        <taxon>Araneoidea</taxon>
        <taxon>Linyphiidae</taxon>
        <taxon>Erigoninae</taxon>
        <taxon>Oedothorax</taxon>
    </lineage>
</organism>
<gene>
    <name evidence="1" type="ORF">JTE90_022503</name>
</gene>
<evidence type="ECO:0000313" key="1">
    <source>
        <dbReference type="EMBL" id="KAG8189689.1"/>
    </source>
</evidence>
<name>A0AAV6UZI4_9ARAC</name>
<comment type="caution">
    <text evidence="1">The sequence shown here is derived from an EMBL/GenBank/DDBJ whole genome shotgun (WGS) entry which is preliminary data.</text>
</comment>
<accession>A0AAV6UZI4</accession>
<dbReference type="EMBL" id="JAFNEN010000207">
    <property type="protein sequence ID" value="KAG8189689.1"/>
    <property type="molecule type" value="Genomic_DNA"/>
</dbReference>
<reference evidence="1 2" key="1">
    <citation type="journal article" date="2022" name="Nat. Ecol. Evol.">
        <title>A masculinizing supergene underlies an exaggerated male reproductive morph in a spider.</title>
        <authorList>
            <person name="Hendrickx F."/>
            <person name="De Corte Z."/>
            <person name="Sonet G."/>
            <person name="Van Belleghem S.M."/>
            <person name="Kostlbacher S."/>
            <person name="Vangestel C."/>
        </authorList>
    </citation>
    <scope>NUCLEOTIDE SEQUENCE [LARGE SCALE GENOMIC DNA]</scope>
    <source>
        <strain evidence="1">W744_W776</strain>
    </source>
</reference>
<dbReference type="AlphaFoldDB" id="A0AAV6UZI4"/>
<proteinExistence type="predicted"/>
<protein>
    <submittedName>
        <fullName evidence="1">Uncharacterized protein</fullName>
    </submittedName>
</protein>
<sequence length="80" mass="8752">MDKQNKGPYPTPSPHIKLPASVLTNWSKNAGSNIHIRRISIATSRNARFSTTPKKTDAFVAKTKRARITVTDSSSPCSRG</sequence>